<name>A0ABR3LML2_9TELE</name>
<evidence type="ECO:0000313" key="1">
    <source>
        <dbReference type="EMBL" id="KAL1254136.1"/>
    </source>
</evidence>
<protein>
    <submittedName>
        <fullName evidence="1">Uncharacterized protein</fullName>
    </submittedName>
</protein>
<dbReference type="EMBL" id="JAYMGO010000020">
    <property type="protein sequence ID" value="KAL1254136.1"/>
    <property type="molecule type" value="Genomic_DNA"/>
</dbReference>
<reference evidence="1 2" key="1">
    <citation type="submission" date="2023-09" db="EMBL/GenBank/DDBJ databases">
        <authorList>
            <person name="Wang M."/>
        </authorList>
    </citation>
    <scope>NUCLEOTIDE SEQUENCE [LARGE SCALE GENOMIC DNA]</scope>
    <source>
        <strain evidence="1">GT-2023</strain>
        <tissue evidence="1">Liver</tissue>
    </source>
</reference>
<organism evidence="1 2">
    <name type="scientific">Cirrhinus molitorella</name>
    <name type="common">mud carp</name>
    <dbReference type="NCBI Taxonomy" id="172907"/>
    <lineage>
        <taxon>Eukaryota</taxon>
        <taxon>Metazoa</taxon>
        <taxon>Chordata</taxon>
        <taxon>Craniata</taxon>
        <taxon>Vertebrata</taxon>
        <taxon>Euteleostomi</taxon>
        <taxon>Actinopterygii</taxon>
        <taxon>Neopterygii</taxon>
        <taxon>Teleostei</taxon>
        <taxon>Ostariophysi</taxon>
        <taxon>Cypriniformes</taxon>
        <taxon>Cyprinidae</taxon>
        <taxon>Labeoninae</taxon>
        <taxon>Labeonini</taxon>
        <taxon>Cirrhinus</taxon>
    </lineage>
</organism>
<sequence length="101" mass="11116">MQSQGSSCQRERANLNMQRTGGFQSETEREAILRAAICVRVARCGQSREIPYVTRSPAGYSTLVAVCCCYLFTKGPRNEKIESGLRCQGRRGDNLASLGPI</sequence>
<comment type="caution">
    <text evidence="1">The sequence shown here is derived from an EMBL/GenBank/DDBJ whole genome shotgun (WGS) entry which is preliminary data.</text>
</comment>
<dbReference type="Proteomes" id="UP001558613">
    <property type="component" value="Unassembled WGS sequence"/>
</dbReference>
<evidence type="ECO:0000313" key="2">
    <source>
        <dbReference type="Proteomes" id="UP001558613"/>
    </source>
</evidence>
<accession>A0ABR3LML2</accession>
<gene>
    <name evidence="1" type="ORF">QQF64_016365</name>
</gene>
<proteinExistence type="predicted"/>
<keyword evidence="2" id="KW-1185">Reference proteome</keyword>